<feature type="transmembrane region" description="Helical" evidence="9">
    <location>
        <begin position="32"/>
        <end position="59"/>
    </location>
</feature>
<dbReference type="PANTHER" id="PTHR43386:SF1">
    <property type="entry name" value="D,D-DIPEPTIDE TRANSPORT SYSTEM PERMEASE PROTEIN DDPC-RELATED"/>
    <property type="match status" value="1"/>
</dbReference>
<keyword evidence="4 9" id="KW-0812">Transmembrane</keyword>
<evidence type="ECO:0000256" key="1">
    <source>
        <dbReference type="ARBA" id="ARBA00004651"/>
    </source>
</evidence>
<evidence type="ECO:0000256" key="8">
    <source>
        <dbReference type="ARBA" id="ARBA00023136"/>
    </source>
</evidence>
<feature type="transmembrane region" description="Helical" evidence="9">
    <location>
        <begin position="264"/>
        <end position="287"/>
    </location>
</feature>
<dbReference type="InterPro" id="IPR050366">
    <property type="entry name" value="BP-dependent_transpt_permease"/>
</dbReference>
<evidence type="ECO:0000256" key="3">
    <source>
        <dbReference type="ARBA" id="ARBA00022475"/>
    </source>
</evidence>
<keyword evidence="7 9" id="KW-1133">Transmembrane helix</keyword>
<reference evidence="11 12" key="1">
    <citation type="submission" date="2019-02" db="EMBL/GenBank/DDBJ databases">
        <title>Siculibacillus lacustris gen. nov., sp. nov., a new rosette-forming bacterium isolated from a freshwater crater lake (Lake St. Ana, Romania).</title>
        <authorList>
            <person name="Felfoldi T."/>
            <person name="Marton Z."/>
            <person name="Szabo A."/>
            <person name="Mentes A."/>
            <person name="Boka K."/>
            <person name="Marialigeti K."/>
            <person name="Mathe I."/>
            <person name="Koncz M."/>
            <person name="Schumann P."/>
            <person name="Toth E."/>
        </authorList>
    </citation>
    <scope>NUCLEOTIDE SEQUENCE [LARGE SCALE GENOMIC DNA]</scope>
    <source>
        <strain evidence="11 12">SA-279</strain>
    </source>
</reference>
<comment type="caution">
    <text evidence="11">The sequence shown here is derived from an EMBL/GenBank/DDBJ whole genome shotgun (WGS) entry which is preliminary data.</text>
</comment>
<feature type="transmembrane region" description="Helical" evidence="9">
    <location>
        <begin position="219"/>
        <end position="244"/>
    </location>
</feature>
<organism evidence="11 12">
    <name type="scientific">Siculibacillus lacustris</name>
    <dbReference type="NCBI Taxonomy" id="1549641"/>
    <lineage>
        <taxon>Bacteria</taxon>
        <taxon>Pseudomonadati</taxon>
        <taxon>Pseudomonadota</taxon>
        <taxon>Alphaproteobacteria</taxon>
        <taxon>Hyphomicrobiales</taxon>
        <taxon>Ancalomicrobiaceae</taxon>
        <taxon>Siculibacillus</taxon>
    </lineage>
</organism>
<protein>
    <submittedName>
        <fullName evidence="11">ABC transporter permease</fullName>
    </submittedName>
</protein>
<evidence type="ECO:0000256" key="9">
    <source>
        <dbReference type="RuleBase" id="RU363032"/>
    </source>
</evidence>
<name>A0A4Q9VVB8_9HYPH</name>
<dbReference type="PROSITE" id="PS50928">
    <property type="entry name" value="ABC_TM1"/>
    <property type="match status" value="1"/>
</dbReference>
<dbReference type="RefSeq" id="WP_131307828.1">
    <property type="nucleotide sequence ID" value="NZ_SJFN01000009.1"/>
</dbReference>
<keyword evidence="5" id="KW-0571">Peptide transport</keyword>
<dbReference type="CDD" id="cd06261">
    <property type="entry name" value="TM_PBP2"/>
    <property type="match status" value="1"/>
</dbReference>
<evidence type="ECO:0000313" key="12">
    <source>
        <dbReference type="Proteomes" id="UP000292781"/>
    </source>
</evidence>
<dbReference type="GO" id="GO:0005886">
    <property type="term" value="C:plasma membrane"/>
    <property type="evidence" value="ECO:0007669"/>
    <property type="project" value="UniProtKB-SubCell"/>
</dbReference>
<dbReference type="PANTHER" id="PTHR43386">
    <property type="entry name" value="OLIGOPEPTIDE TRANSPORT SYSTEM PERMEASE PROTEIN APPC"/>
    <property type="match status" value="1"/>
</dbReference>
<dbReference type="Proteomes" id="UP000292781">
    <property type="component" value="Unassembled WGS sequence"/>
</dbReference>
<evidence type="ECO:0000256" key="4">
    <source>
        <dbReference type="ARBA" id="ARBA00022692"/>
    </source>
</evidence>
<keyword evidence="3" id="KW-1003">Cell membrane</keyword>
<dbReference type="GO" id="GO:0055085">
    <property type="term" value="P:transmembrane transport"/>
    <property type="evidence" value="ECO:0007669"/>
    <property type="project" value="InterPro"/>
</dbReference>
<dbReference type="OrthoDB" id="9805884at2"/>
<keyword evidence="12" id="KW-1185">Reference proteome</keyword>
<dbReference type="AlphaFoldDB" id="A0A4Q9VVB8"/>
<comment type="similarity">
    <text evidence="9">Belongs to the binding-protein-dependent transport system permease family.</text>
</comment>
<dbReference type="InterPro" id="IPR000515">
    <property type="entry name" value="MetI-like"/>
</dbReference>
<sequence>MAMAEHAGRAAAVPRGARLRLSPRLRRTLGRLAVNPTAWLGFAILGTVIGLAAFAPVLFPGDPLDMVAEPFVRPFVALAHPLGTDSLGRDVAAGIVHGARASLLVGFVAALVGTLVGTAIGAVAGYRGGLVDDLLVRLTELFQTIPSFIFLVVLVAIVPPKAVWVALAIGIVSWPTVARLVRAEFRSLRRRDFVLAARSVGHSASHIVLREILPNALPAIIVTGSVMVASAILLESALSFLGMGDPDVVSWGAMIGSGREQLRTAWYLTALPGAAIVVTVLALNLVGDALNDALNPRLEDR</sequence>
<proteinExistence type="inferred from homology"/>
<dbReference type="EMBL" id="SJFN01000009">
    <property type="protein sequence ID" value="TBW38978.1"/>
    <property type="molecule type" value="Genomic_DNA"/>
</dbReference>
<evidence type="ECO:0000256" key="6">
    <source>
        <dbReference type="ARBA" id="ARBA00022927"/>
    </source>
</evidence>
<evidence type="ECO:0000256" key="2">
    <source>
        <dbReference type="ARBA" id="ARBA00022448"/>
    </source>
</evidence>
<evidence type="ECO:0000313" key="11">
    <source>
        <dbReference type="EMBL" id="TBW38978.1"/>
    </source>
</evidence>
<accession>A0A4Q9VVB8</accession>
<evidence type="ECO:0000259" key="10">
    <source>
        <dbReference type="PROSITE" id="PS50928"/>
    </source>
</evidence>
<dbReference type="InterPro" id="IPR035906">
    <property type="entry name" value="MetI-like_sf"/>
</dbReference>
<gene>
    <name evidence="11" type="ORF">EYW49_07560</name>
</gene>
<dbReference type="SUPFAM" id="SSF161098">
    <property type="entry name" value="MetI-like"/>
    <property type="match status" value="1"/>
</dbReference>
<comment type="subcellular location">
    <subcellularLocation>
        <location evidence="1 9">Cell membrane</location>
        <topology evidence="1 9">Multi-pass membrane protein</topology>
    </subcellularLocation>
</comment>
<dbReference type="GO" id="GO:0015031">
    <property type="term" value="P:protein transport"/>
    <property type="evidence" value="ECO:0007669"/>
    <property type="project" value="UniProtKB-KW"/>
</dbReference>
<feature type="transmembrane region" description="Helical" evidence="9">
    <location>
        <begin position="138"/>
        <end position="157"/>
    </location>
</feature>
<dbReference type="GO" id="GO:0015833">
    <property type="term" value="P:peptide transport"/>
    <property type="evidence" value="ECO:0007669"/>
    <property type="project" value="UniProtKB-KW"/>
</dbReference>
<keyword evidence="6" id="KW-0653">Protein transport</keyword>
<keyword evidence="8 9" id="KW-0472">Membrane</keyword>
<evidence type="ECO:0000256" key="5">
    <source>
        <dbReference type="ARBA" id="ARBA00022856"/>
    </source>
</evidence>
<dbReference type="Pfam" id="PF00528">
    <property type="entry name" value="BPD_transp_1"/>
    <property type="match status" value="1"/>
</dbReference>
<feature type="transmembrane region" description="Helical" evidence="9">
    <location>
        <begin position="163"/>
        <end position="181"/>
    </location>
</feature>
<evidence type="ECO:0000256" key="7">
    <source>
        <dbReference type="ARBA" id="ARBA00022989"/>
    </source>
</evidence>
<feature type="transmembrane region" description="Helical" evidence="9">
    <location>
        <begin position="103"/>
        <end position="126"/>
    </location>
</feature>
<dbReference type="Gene3D" id="1.10.3720.10">
    <property type="entry name" value="MetI-like"/>
    <property type="match status" value="1"/>
</dbReference>
<feature type="domain" description="ABC transmembrane type-1" evidence="10">
    <location>
        <begin position="99"/>
        <end position="287"/>
    </location>
</feature>
<keyword evidence="2 9" id="KW-0813">Transport</keyword>